<keyword evidence="2" id="KW-0597">Phosphoprotein</keyword>
<evidence type="ECO:0000259" key="5">
    <source>
        <dbReference type="Pfam" id="PF12012"/>
    </source>
</evidence>
<dbReference type="InterPro" id="IPR013762">
    <property type="entry name" value="Integrase-like_cat_sf"/>
</dbReference>
<reference evidence="6" key="1">
    <citation type="submission" date="2018-11" db="EMBL/GenBank/DDBJ databases">
        <authorList>
            <person name="Alioto T."/>
            <person name="Alioto T."/>
        </authorList>
    </citation>
    <scope>NUCLEOTIDE SEQUENCE</scope>
</reference>
<dbReference type="PANTHER" id="PTHR46963">
    <property type="entry name" value="SIMILAR TO RIKEN CDNA E130308A19"/>
    <property type="match status" value="1"/>
</dbReference>
<comment type="caution">
    <text evidence="6">The sequence shown here is derived from an EMBL/GenBank/DDBJ whole genome shotgun (WGS) entry which is preliminary data.</text>
</comment>
<dbReference type="SUPFAM" id="SSF56349">
    <property type="entry name" value="DNA breaking-rejoining enzymes"/>
    <property type="match status" value="2"/>
</dbReference>
<evidence type="ECO:0000256" key="3">
    <source>
        <dbReference type="ARBA" id="ARBA00022843"/>
    </source>
</evidence>
<protein>
    <recommendedName>
        <fullName evidence="5">ZMYM2-like/QRICH1 C-terminal domain-containing protein</fullName>
    </recommendedName>
</protein>
<keyword evidence="1" id="KW-1017">Isopeptide bond</keyword>
<dbReference type="AlphaFoldDB" id="A0A8B6EYF8"/>
<evidence type="ECO:0000313" key="7">
    <source>
        <dbReference type="Proteomes" id="UP000596742"/>
    </source>
</evidence>
<dbReference type="Gene3D" id="1.10.443.10">
    <property type="entry name" value="Intergrase catalytic core"/>
    <property type="match status" value="2"/>
</dbReference>
<dbReference type="InterPro" id="IPR042838">
    <property type="entry name" value="KIAA1958"/>
</dbReference>
<gene>
    <name evidence="6" type="ORF">MGAL_10B093526</name>
</gene>
<dbReference type="OrthoDB" id="10002548at2759"/>
<keyword evidence="4" id="KW-0233">DNA recombination</keyword>
<dbReference type="Pfam" id="PF12012">
    <property type="entry name" value="DUF3504"/>
    <property type="match status" value="2"/>
</dbReference>
<name>A0A8B6EYF8_MYTGA</name>
<evidence type="ECO:0000256" key="2">
    <source>
        <dbReference type="ARBA" id="ARBA00022553"/>
    </source>
</evidence>
<organism evidence="6 7">
    <name type="scientific">Mytilus galloprovincialis</name>
    <name type="common">Mediterranean mussel</name>
    <dbReference type="NCBI Taxonomy" id="29158"/>
    <lineage>
        <taxon>Eukaryota</taxon>
        <taxon>Metazoa</taxon>
        <taxon>Spiralia</taxon>
        <taxon>Lophotrochozoa</taxon>
        <taxon>Mollusca</taxon>
        <taxon>Bivalvia</taxon>
        <taxon>Autobranchia</taxon>
        <taxon>Pteriomorphia</taxon>
        <taxon>Mytilida</taxon>
        <taxon>Mytiloidea</taxon>
        <taxon>Mytilidae</taxon>
        <taxon>Mytilinae</taxon>
        <taxon>Mytilus</taxon>
    </lineage>
</organism>
<dbReference type="EMBL" id="UYJE01005961">
    <property type="protein sequence ID" value="VDI42019.1"/>
    <property type="molecule type" value="Genomic_DNA"/>
</dbReference>
<feature type="domain" description="ZMYM2-like/QRICH1 C-terminal" evidence="5">
    <location>
        <begin position="42"/>
        <end position="124"/>
    </location>
</feature>
<accession>A0A8B6EYF8</accession>
<proteinExistence type="predicted"/>
<dbReference type="GO" id="GO:0015074">
    <property type="term" value="P:DNA integration"/>
    <property type="evidence" value="ECO:0007669"/>
    <property type="project" value="InterPro"/>
</dbReference>
<dbReference type="InterPro" id="IPR021893">
    <property type="entry name" value="ZMYM2-like_C"/>
</dbReference>
<evidence type="ECO:0000313" key="6">
    <source>
        <dbReference type="EMBL" id="VDI42019.1"/>
    </source>
</evidence>
<sequence length="540" mass="60173">MEKSGINILKDREFHHSREVLSAKRKHLKSQGLGNKKMKADPFSSSEIDMLFEQNLLGTDNPRCPVNAFKQYIRRRPEDALTPDSRFYLSIKRMVQPDASENAKQTWFTMQPLGKNTLGDLAKKMSMKGGLTGRKVNHNHSVRKTTVSSLLHSNVEATTVMQLTGHKNVASVNEYSSASLQQQQTMSNILSDIGSGSRGLIPQEPTPNTSIEAESADFPEDDMFDSVELNEVCKSIENFESEKNIGIHHSRECLSAKRKHLKSQGLGNKKMKADPFSSSEIDMLFEQNLLGTASGEQYLEYNERLTKTRTGHSDSRAFAPKMFATPDNPRCPVNAFKQYIRRRPEDALTPDSRFYLSIKRMVQPDASENAKQTWFTMQPLGKNTLGDLAKKMSMKGGLTGRKVNHSVRKTTVSSLLHSNVEATTVMQLTGHKNVASVNEYSSASLQQQQTMSNILSDIGSGSRGLIPQEPTPNTSIEAKSADFPEDDMFDSVELNEVCKSIENFESEKNVKINSGKCSTFSILPQASIGNVTINIYNSEK</sequence>
<evidence type="ECO:0000256" key="1">
    <source>
        <dbReference type="ARBA" id="ARBA00022499"/>
    </source>
</evidence>
<dbReference type="GO" id="GO:0006310">
    <property type="term" value="P:DNA recombination"/>
    <property type="evidence" value="ECO:0007669"/>
    <property type="project" value="UniProtKB-KW"/>
</dbReference>
<keyword evidence="3" id="KW-0832">Ubl conjugation</keyword>
<evidence type="ECO:0000256" key="4">
    <source>
        <dbReference type="ARBA" id="ARBA00023172"/>
    </source>
</evidence>
<dbReference type="GO" id="GO:0003677">
    <property type="term" value="F:DNA binding"/>
    <property type="evidence" value="ECO:0007669"/>
    <property type="project" value="InterPro"/>
</dbReference>
<dbReference type="PANTHER" id="PTHR46963:SF2">
    <property type="match status" value="1"/>
</dbReference>
<dbReference type="Proteomes" id="UP000596742">
    <property type="component" value="Unassembled WGS sequence"/>
</dbReference>
<dbReference type="InterPro" id="IPR011010">
    <property type="entry name" value="DNA_brk_join_enz"/>
</dbReference>
<feature type="domain" description="ZMYM2-like/QRICH1 C-terminal" evidence="5">
    <location>
        <begin position="298"/>
        <end position="391"/>
    </location>
</feature>
<keyword evidence="7" id="KW-1185">Reference proteome</keyword>